<dbReference type="GO" id="GO:0005634">
    <property type="term" value="C:nucleus"/>
    <property type="evidence" value="ECO:0007669"/>
    <property type="project" value="UniProtKB-SubCell"/>
</dbReference>
<comment type="subcellular location">
    <subcellularLocation>
        <location evidence="1">Chromosome</location>
        <location evidence="1">Centromere</location>
    </subcellularLocation>
    <subcellularLocation>
        <location evidence="9">Nucleus</location>
    </subcellularLocation>
    <subcellularLocation>
        <location evidence="9">Chromosome</location>
        <location evidence="9">Centromere</location>
        <location evidence="9">Kinetochore</location>
    </subcellularLocation>
</comment>
<organism evidence="13 14">
    <name type="scientific">Dendrobium nobile</name>
    <name type="common">Orchid</name>
    <dbReference type="NCBI Taxonomy" id="94219"/>
    <lineage>
        <taxon>Eukaryota</taxon>
        <taxon>Viridiplantae</taxon>
        <taxon>Streptophyta</taxon>
        <taxon>Embryophyta</taxon>
        <taxon>Tracheophyta</taxon>
        <taxon>Spermatophyta</taxon>
        <taxon>Magnoliopsida</taxon>
        <taxon>Liliopsida</taxon>
        <taxon>Asparagales</taxon>
        <taxon>Orchidaceae</taxon>
        <taxon>Epidendroideae</taxon>
        <taxon>Malaxideae</taxon>
        <taxon>Dendrobiinae</taxon>
        <taxon>Dendrobium</taxon>
    </lineage>
</organism>
<sequence>MVMTSEQSTSLKMAQLRLACEKEIRACCERSGLLATSIRESIKSIKPLVENAETNRGKLDMLKDYLKEMESTFREALKANASKEAKHASMSEAISTMAVRIEYLKETVDNQRAKKDEYEAVLSQQLLALQKIEEKNEGDVIEIKKLKEATDWYRSVLGFQTEGGEGVKFIFNKIDRNDQDKEYWFVVRLDGDIYTLLHCNPELHDIDDLIEELNRTNRLFKFVRVMREKFQEISCKDTHSIAVSSPPPKSTDSQMEALIQTNPSVQSKKHQAGSLHQDVPSPAAILTPQSFSARRRSPRFLVEKLP</sequence>
<evidence type="ECO:0000256" key="5">
    <source>
        <dbReference type="ARBA" id="ARBA00022776"/>
    </source>
</evidence>
<comment type="similarity">
    <text evidence="2 9">Belongs to the SPC25 family.</text>
</comment>
<keyword evidence="14" id="KW-1185">Reference proteome</keyword>
<keyword evidence="7 9" id="KW-0131">Cell cycle</keyword>
<evidence type="ECO:0000313" key="13">
    <source>
        <dbReference type="EMBL" id="KAI0494981.1"/>
    </source>
</evidence>
<dbReference type="Proteomes" id="UP000829196">
    <property type="component" value="Unassembled WGS sequence"/>
</dbReference>
<dbReference type="PANTHER" id="PTHR14281">
    <property type="entry name" value="KINETOCHORE PROTEIN SPC25-RELATED"/>
    <property type="match status" value="1"/>
</dbReference>
<keyword evidence="9" id="KW-0539">Nucleus</keyword>
<evidence type="ECO:0000256" key="3">
    <source>
        <dbReference type="ARBA" id="ARBA00022454"/>
    </source>
</evidence>
<evidence type="ECO:0000256" key="2">
    <source>
        <dbReference type="ARBA" id="ARBA00006379"/>
    </source>
</evidence>
<reference evidence="13" key="1">
    <citation type="journal article" date="2022" name="Front. Genet.">
        <title>Chromosome-Scale Assembly of the Dendrobium nobile Genome Provides Insights Into the Molecular Mechanism of the Biosynthesis of the Medicinal Active Ingredient of Dendrobium.</title>
        <authorList>
            <person name="Xu Q."/>
            <person name="Niu S.-C."/>
            <person name="Li K.-L."/>
            <person name="Zheng P.-J."/>
            <person name="Zhang X.-J."/>
            <person name="Jia Y."/>
            <person name="Liu Y."/>
            <person name="Niu Y.-X."/>
            <person name="Yu L.-H."/>
            <person name="Chen D.-F."/>
            <person name="Zhang G.-Q."/>
        </authorList>
    </citation>
    <scope>NUCLEOTIDE SEQUENCE</scope>
    <source>
        <tissue evidence="13">Leaf</tissue>
    </source>
</reference>
<dbReference type="InterPro" id="IPR013255">
    <property type="entry name" value="Spc25_C"/>
</dbReference>
<evidence type="ECO:0000256" key="1">
    <source>
        <dbReference type="ARBA" id="ARBA00004584"/>
    </source>
</evidence>
<dbReference type="EMBL" id="JAGYWB010000017">
    <property type="protein sequence ID" value="KAI0494981.1"/>
    <property type="molecule type" value="Genomic_DNA"/>
</dbReference>
<protein>
    <recommendedName>
        <fullName evidence="9">Kinetochore protein SPC25</fullName>
    </recommendedName>
</protein>
<keyword evidence="5 9" id="KW-0498">Mitosis</keyword>
<keyword evidence="8 9" id="KW-0137">Centromere</keyword>
<keyword evidence="3 9" id="KW-0158">Chromosome</keyword>
<comment type="function">
    <text evidence="9">Acts as a component of the essential kinetochore-associated NDC80 complex, which is required for chromosome segregation and spindle checkpoint activity.</text>
</comment>
<dbReference type="GO" id="GO:0051301">
    <property type="term" value="P:cell division"/>
    <property type="evidence" value="ECO:0007669"/>
    <property type="project" value="UniProtKB-UniRule"/>
</dbReference>
<keyword evidence="4 9" id="KW-0132">Cell division</keyword>
<dbReference type="FunFam" id="3.30.457.50:FF:000001">
    <property type="entry name" value="Probable kinetochore protein spc25"/>
    <property type="match status" value="1"/>
</dbReference>
<keyword evidence="9" id="KW-0995">Kinetochore</keyword>
<evidence type="ECO:0000256" key="9">
    <source>
        <dbReference type="RuleBase" id="RU367150"/>
    </source>
</evidence>
<evidence type="ECO:0000256" key="4">
    <source>
        <dbReference type="ARBA" id="ARBA00022618"/>
    </source>
</evidence>
<dbReference type="GO" id="GO:0007059">
    <property type="term" value="P:chromosome segregation"/>
    <property type="evidence" value="ECO:0007669"/>
    <property type="project" value="InterPro"/>
</dbReference>
<evidence type="ECO:0000313" key="14">
    <source>
        <dbReference type="Proteomes" id="UP000829196"/>
    </source>
</evidence>
<comment type="subunit">
    <text evidence="9">Component of the NDC80 complex.</text>
</comment>
<dbReference type="CDD" id="cd23784">
    <property type="entry name" value="RWD_Spc25"/>
    <property type="match status" value="1"/>
</dbReference>
<evidence type="ECO:0000256" key="6">
    <source>
        <dbReference type="ARBA" id="ARBA00023054"/>
    </source>
</evidence>
<dbReference type="SMR" id="A0A8T3AG40"/>
<proteinExistence type="inferred from homology"/>
<evidence type="ECO:0000256" key="7">
    <source>
        <dbReference type="ARBA" id="ARBA00023306"/>
    </source>
</evidence>
<dbReference type="PANTHER" id="PTHR14281:SF0">
    <property type="entry name" value="KINETOCHORE PROTEIN SPC25"/>
    <property type="match status" value="1"/>
</dbReference>
<dbReference type="GO" id="GO:0031262">
    <property type="term" value="C:Ndc80 complex"/>
    <property type="evidence" value="ECO:0007669"/>
    <property type="project" value="InterPro"/>
</dbReference>
<keyword evidence="6 10" id="KW-0175">Coiled coil</keyword>
<evidence type="ECO:0000259" key="12">
    <source>
        <dbReference type="Pfam" id="PF08234"/>
    </source>
</evidence>
<accession>A0A8T3AG40</accession>
<feature type="region of interest" description="Disordered" evidence="11">
    <location>
        <begin position="261"/>
        <end position="281"/>
    </location>
</feature>
<dbReference type="Pfam" id="PF08234">
    <property type="entry name" value="Spindle_Spc25"/>
    <property type="match status" value="1"/>
</dbReference>
<name>A0A8T3AG40_DENNO</name>
<evidence type="ECO:0000256" key="8">
    <source>
        <dbReference type="ARBA" id="ARBA00023328"/>
    </source>
</evidence>
<feature type="domain" description="Chromosome segregation protein Spc25 C-terminal" evidence="12">
    <location>
        <begin position="163"/>
        <end position="231"/>
    </location>
</feature>
<dbReference type="InterPro" id="IPR045143">
    <property type="entry name" value="Spc25"/>
</dbReference>
<dbReference type="Gene3D" id="3.30.457.50">
    <property type="entry name" value="Chromosome segregation protein Spc25"/>
    <property type="match status" value="1"/>
</dbReference>
<evidence type="ECO:0000256" key="11">
    <source>
        <dbReference type="SAM" id="MobiDB-lite"/>
    </source>
</evidence>
<gene>
    <name evidence="13" type="ORF">KFK09_025127</name>
</gene>
<dbReference type="AlphaFoldDB" id="A0A8T3AG40"/>
<feature type="coiled-coil region" evidence="10">
    <location>
        <begin position="66"/>
        <end position="149"/>
    </location>
</feature>
<comment type="caution">
    <text evidence="13">The sequence shown here is derived from an EMBL/GenBank/DDBJ whole genome shotgun (WGS) entry which is preliminary data.</text>
</comment>
<dbReference type="Gene3D" id="1.20.5.50">
    <property type="match status" value="1"/>
</dbReference>
<dbReference type="OrthoDB" id="6353017at2759"/>
<evidence type="ECO:0000256" key="10">
    <source>
        <dbReference type="SAM" id="Coils"/>
    </source>
</evidence>